<dbReference type="OrthoDB" id="7582980at2"/>
<gene>
    <name evidence="1" type="ORF">DWE98_17655</name>
</gene>
<name>A0A370L3H5_9HYPH</name>
<dbReference type="InterPro" id="IPR019056">
    <property type="entry name" value="Phage_TAC_6"/>
</dbReference>
<protein>
    <submittedName>
        <fullName evidence="1">Phage tail assembly chaperone</fullName>
    </submittedName>
</protein>
<dbReference type="Pfam" id="PF09550">
    <property type="entry name" value="Phage_TAC_6"/>
    <property type="match status" value="1"/>
</dbReference>
<sequence length="54" mass="5788">MAFGLGRLRWPPEQFWAATPREIAAALQAFQPQAGAEAPSRSALAGLMAAHPDR</sequence>
<evidence type="ECO:0000313" key="2">
    <source>
        <dbReference type="Proteomes" id="UP000255207"/>
    </source>
</evidence>
<dbReference type="AlphaFoldDB" id="A0A370L3H5"/>
<evidence type="ECO:0000313" key="1">
    <source>
        <dbReference type="EMBL" id="RDJ22992.1"/>
    </source>
</evidence>
<dbReference type="Proteomes" id="UP000255207">
    <property type="component" value="Unassembled WGS sequence"/>
</dbReference>
<keyword evidence="2" id="KW-1185">Reference proteome</keyword>
<proteinExistence type="predicted"/>
<organism evidence="1 2">
    <name type="scientific">Bosea caraganae</name>
    <dbReference type="NCBI Taxonomy" id="2763117"/>
    <lineage>
        <taxon>Bacteria</taxon>
        <taxon>Pseudomonadati</taxon>
        <taxon>Pseudomonadota</taxon>
        <taxon>Alphaproteobacteria</taxon>
        <taxon>Hyphomicrobiales</taxon>
        <taxon>Boseaceae</taxon>
        <taxon>Bosea</taxon>
    </lineage>
</organism>
<reference evidence="2" key="1">
    <citation type="submission" date="2018-07" db="EMBL/GenBank/DDBJ databases">
        <authorList>
            <person name="Safronova V.I."/>
            <person name="Chirak E.R."/>
            <person name="Sazanova A.L."/>
        </authorList>
    </citation>
    <scope>NUCLEOTIDE SEQUENCE [LARGE SCALE GENOMIC DNA]</scope>
    <source>
        <strain evidence="2">RCAM04685</strain>
    </source>
</reference>
<accession>A0A370L3H5</accession>
<comment type="caution">
    <text evidence="1">The sequence shown here is derived from an EMBL/GenBank/DDBJ whole genome shotgun (WGS) entry which is preliminary data.</text>
</comment>
<dbReference type="EMBL" id="QQTP01000009">
    <property type="protein sequence ID" value="RDJ22992.1"/>
    <property type="molecule type" value="Genomic_DNA"/>
</dbReference>